<evidence type="ECO:0000313" key="1">
    <source>
        <dbReference type="EMBL" id="MET3943722.1"/>
    </source>
</evidence>
<evidence type="ECO:0000313" key="3">
    <source>
        <dbReference type="Proteomes" id="UP000554284"/>
    </source>
</evidence>
<proteinExistence type="predicted"/>
<organism evidence="2 3">
    <name type="scientific">Corynebacterium mucifaciens</name>
    <dbReference type="NCBI Taxonomy" id="57171"/>
    <lineage>
        <taxon>Bacteria</taxon>
        <taxon>Bacillati</taxon>
        <taxon>Actinomycetota</taxon>
        <taxon>Actinomycetes</taxon>
        <taxon>Mycobacteriales</taxon>
        <taxon>Corynebacteriaceae</taxon>
        <taxon>Corynebacterium</taxon>
    </lineage>
</organism>
<keyword evidence="4" id="KW-1185">Reference proteome</keyword>
<dbReference type="Proteomes" id="UP001549139">
    <property type="component" value="Unassembled WGS sequence"/>
</dbReference>
<name>A0A7X6LR72_9CORY</name>
<comment type="caution">
    <text evidence="2">The sequence shown here is derived from an EMBL/GenBank/DDBJ whole genome shotgun (WGS) entry which is preliminary data.</text>
</comment>
<dbReference type="EMBL" id="JBEPNZ010000001">
    <property type="protein sequence ID" value="MET3943722.1"/>
    <property type="molecule type" value="Genomic_DNA"/>
</dbReference>
<dbReference type="EMBL" id="JAAXPF010000002">
    <property type="protein sequence ID" value="NKY68345.1"/>
    <property type="molecule type" value="Genomic_DNA"/>
</dbReference>
<dbReference type="RefSeq" id="WP_144242427.1">
    <property type="nucleotide sequence ID" value="NZ_JAAXPF010000002.1"/>
</dbReference>
<evidence type="ECO:0000313" key="4">
    <source>
        <dbReference type="Proteomes" id="UP001549139"/>
    </source>
</evidence>
<evidence type="ECO:0000313" key="2">
    <source>
        <dbReference type="EMBL" id="NKY68345.1"/>
    </source>
</evidence>
<gene>
    <name evidence="2" type="ORF">HF989_03010</name>
    <name evidence="1" type="ORF">JOF50_000521</name>
</gene>
<dbReference type="Proteomes" id="UP000554284">
    <property type="component" value="Unassembled WGS sequence"/>
</dbReference>
<protein>
    <submittedName>
        <fullName evidence="2">Uncharacterized protein</fullName>
    </submittedName>
</protein>
<sequence length="187" mass="19946">MDHLIDKGLKGVKNLKTTKWRILAGLAATLTSAISLSPISDASPSDGAPTVPYQWSEAPKAWLADDSRDDEGVAQDKNGAGFTPYAFRETGAPGTCRLVVWDIGWDQSKNWLGIQGGRQNCPNNTAFSVELRKDLSFRPDPIIGSVTGVNNQIVRAFGACQGAGNYYGRVASNTGNSLRGDNSGACR</sequence>
<reference evidence="1 4" key="2">
    <citation type="submission" date="2024-06" db="EMBL/GenBank/DDBJ databases">
        <title>Sequencing the genomes of 1000 actinobacteria strains.</title>
        <authorList>
            <person name="Klenk H.-P."/>
        </authorList>
    </citation>
    <scope>NUCLEOTIDE SEQUENCE [LARGE SCALE GENOMIC DNA]</scope>
    <source>
        <strain evidence="1 4">DSM 44265</strain>
    </source>
</reference>
<reference evidence="2 3" key="1">
    <citation type="submission" date="2020-04" db="EMBL/GenBank/DDBJ databases">
        <title>MicrobeNet Type strains.</title>
        <authorList>
            <person name="Nicholson A.C."/>
        </authorList>
    </citation>
    <scope>NUCLEOTIDE SEQUENCE [LARGE SCALE GENOMIC DNA]</scope>
    <source>
        <strain evidence="2 3">ATCC 700355</strain>
    </source>
</reference>
<dbReference type="AlphaFoldDB" id="A0A7X6LR72"/>
<accession>A0A7X6LR72</accession>